<sequence>MARSATEVMESAIVAAVLDAVAALKTASGGLQNALIRDINAIHPNTTFGDLPQPVQAAITASVRTTFGALAKEGYTVAPSKGAPPPVAPRPQGPRDGP</sequence>
<dbReference type="RefSeq" id="WP_304562456.1">
    <property type="nucleotide sequence ID" value="NZ_JAUQSZ010000012.1"/>
</dbReference>
<feature type="non-terminal residue" evidence="2">
    <location>
        <position position="98"/>
    </location>
</feature>
<organism evidence="2 3">
    <name type="scientific">Sphingomonas immobilis</name>
    <dbReference type="NCBI Taxonomy" id="3063997"/>
    <lineage>
        <taxon>Bacteria</taxon>
        <taxon>Pseudomonadati</taxon>
        <taxon>Pseudomonadota</taxon>
        <taxon>Alphaproteobacteria</taxon>
        <taxon>Sphingomonadales</taxon>
        <taxon>Sphingomonadaceae</taxon>
        <taxon>Sphingomonas</taxon>
    </lineage>
</organism>
<gene>
    <name evidence="2" type="ORF">Q5H94_16900</name>
</gene>
<comment type="caution">
    <text evidence="2">The sequence shown here is derived from an EMBL/GenBank/DDBJ whole genome shotgun (WGS) entry which is preliminary data.</text>
</comment>
<name>A0ABT9A389_9SPHN</name>
<evidence type="ECO:0000313" key="2">
    <source>
        <dbReference type="EMBL" id="MDO7844008.1"/>
    </source>
</evidence>
<dbReference type="Proteomes" id="UP001176468">
    <property type="component" value="Unassembled WGS sequence"/>
</dbReference>
<keyword evidence="3" id="KW-1185">Reference proteome</keyword>
<reference evidence="2" key="1">
    <citation type="submission" date="2023-07" db="EMBL/GenBank/DDBJ databases">
        <authorList>
            <person name="Kim M.K."/>
        </authorList>
    </citation>
    <scope>NUCLEOTIDE SEQUENCE</scope>
    <source>
        <strain evidence="2">CA1-15</strain>
    </source>
</reference>
<accession>A0ABT9A389</accession>
<protein>
    <submittedName>
        <fullName evidence="2">Uncharacterized protein</fullName>
    </submittedName>
</protein>
<evidence type="ECO:0000256" key="1">
    <source>
        <dbReference type="SAM" id="MobiDB-lite"/>
    </source>
</evidence>
<evidence type="ECO:0000313" key="3">
    <source>
        <dbReference type="Proteomes" id="UP001176468"/>
    </source>
</evidence>
<feature type="region of interest" description="Disordered" evidence="1">
    <location>
        <begin position="75"/>
        <end position="98"/>
    </location>
</feature>
<dbReference type="EMBL" id="JAUQSZ010000012">
    <property type="protein sequence ID" value="MDO7844008.1"/>
    <property type="molecule type" value="Genomic_DNA"/>
</dbReference>
<proteinExistence type="predicted"/>
<feature type="compositionally biased region" description="Pro residues" evidence="1">
    <location>
        <begin position="82"/>
        <end position="92"/>
    </location>
</feature>